<dbReference type="EMBL" id="UGXT01000002">
    <property type="protein sequence ID" value="SUH40726.1"/>
    <property type="molecule type" value="Genomic_DNA"/>
</dbReference>
<gene>
    <name evidence="1" type="ORF">NCTC8261_07135</name>
</gene>
<name>A0A379X515_SALET</name>
<organism evidence="1 2">
    <name type="scientific">Salmonella enterica I</name>
    <dbReference type="NCBI Taxonomy" id="59201"/>
    <lineage>
        <taxon>Bacteria</taxon>
        <taxon>Pseudomonadati</taxon>
        <taxon>Pseudomonadota</taxon>
        <taxon>Gammaproteobacteria</taxon>
        <taxon>Enterobacterales</taxon>
        <taxon>Enterobacteriaceae</taxon>
        <taxon>Salmonella</taxon>
    </lineage>
</organism>
<dbReference type="Proteomes" id="UP000254712">
    <property type="component" value="Unassembled WGS sequence"/>
</dbReference>
<sequence length="39" mass="4439">MIDIEKDIAEEVASRNMMTPVITTVWSKIEGKSLIFSVR</sequence>
<evidence type="ECO:0000313" key="2">
    <source>
        <dbReference type="Proteomes" id="UP000254712"/>
    </source>
</evidence>
<accession>A0A379X515</accession>
<proteinExistence type="predicted"/>
<dbReference type="AlphaFoldDB" id="A0A379X515"/>
<reference evidence="1 2" key="1">
    <citation type="submission" date="2018-06" db="EMBL/GenBank/DDBJ databases">
        <authorList>
            <consortium name="Pathogen Informatics"/>
            <person name="Doyle S."/>
        </authorList>
    </citation>
    <scope>NUCLEOTIDE SEQUENCE [LARGE SCALE GENOMIC DNA]</scope>
    <source>
        <strain evidence="1 2">NCTC8261</strain>
    </source>
</reference>
<evidence type="ECO:0000313" key="1">
    <source>
        <dbReference type="EMBL" id="SUH40726.1"/>
    </source>
</evidence>
<protein>
    <submittedName>
        <fullName evidence="1">Uncharacterized protein</fullName>
    </submittedName>
</protein>